<sequence length="80" mass="9478">MHLPKGIYQHYKGPRYQLLEVARHSETEEWFVVYRALYGDYGVWVRPLSMFDETIEKDGVKVKRFAYIGPAEADSERPQQ</sequence>
<dbReference type="Pfam" id="PF07866">
    <property type="entry name" value="DUF1653"/>
    <property type="match status" value="1"/>
</dbReference>
<dbReference type="EMBL" id="CP000155">
    <property type="protein sequence ID" value="ABC33513.1"/>
    <property type="molecule type" value="Genomic_DNA"/>
</dbReference>
<dbReference type="Proteomes" id="UP000000238">
    <property type="component" value="Chromosome"/>
</dbReference>
<evidence type="ECO:0000313" key="3">
    <source>
        <dbReference type="Proteomes" id="UP000000238"/>
    </source>
</evidence>
<keyword evidence="3" id="KW-1185">Reference proteome</keyword>
<organism evidence="2 3">
    <name type="scientific">Hahella chejuensis (strain KCTC 2396)</name>
    <dbReference type="NCBI Taxonomy" id="349521"/>
    <lineage>
        <taxon>Bacteria</taxon>
        <taxon>Pseudomonadati</taxon>
        <taxon>Pseudomonadota</taxon>
        <taxon>Gammaproteobacteria</taxon>
        <taxon>Oceanospirillales</taxon>
        <taxon>Hahellaceae</taxon>
        <taxon>Hahella</taxon>
    </lineage>
</organism>
<dbReference type="OrthoDB" id="371169at2"/>
<reference evidence="2 3" key="1">
    <citation type="journal article" date="2005" name="Nucleic Acids Res.">
        <title>Genomic blueprint of Hahella chejuensis, a marine microbe producing an algicidal agent.</title>
        <authorList>
            <person name="Jeong H."/>
            <person name="Yim J.H."/>
            <person name="Lee C."/>
            <person name="Choi S.-H."/>
            <person name="Park Y.K."/>
            <person name="Yoon S.H."/>
            <person name="Hur C.-G."/>
            <person name="Kang H.-Y."/>
            <person name="Kim D."/>
            <person name="Lee H.H."/>
            <person name="Park K.H."/>
            <person name="Park S.-H."/>
            <person name="Park H.-S."/>
            <person name="Lee H.K."/>
            <person name="Oh T.K."/>
            <person name="Kim J.F."/>
        </authorList>
    </citation>
    <scope>NUCLEOTIDE SEQUENCE [LARGE SCALE GENOMIC DNA]</scope>
    <source>
        <strain evidence="2 3">KCTC 2396</strain>
    </source>
</reference>
<dbReference type="KEGG" id="hch:HCH_06896"/>
<proteinExistence type="predicted"/>
<evidence type="ECO:0000259" key="1">
    <source>
        <dbReference type="Pfam" id="PF07866"/>
    </source>
</evidence>
<gene>
    <name evidence="2" type="ordered locus">HCH_06896</name>
</gene>
<evidence type="ECO:0000313" key="2">
    <source>
        <dbReference type="EMBL" id="ABC33513.1"/>
    </source>
</evidence>
<accession>Q2S761</accession>
<dbReference type="AlphaFoldDB" id="Q2S761"/>
<dbReference type="InterPro" id="IPR037135">
    <property type="entry name" value="DUF1653-like_dom_sf"/>
</dbReference>
<dbReference type="InterPro" id="IPR023387">
    <property type="entry name" value="DUF1653-like_dom"/>
</dbReference>
<dbReference type="HOGENOM" id="CLU_097488_4_2_6"/>
<name>Q2S761_HAHCH</name>
<dbReference type="Gene3D" id="2.30.30.320">
    <property type="entry name" value="DUF1653-like domain"/>
    <property type="match status" value="1"/>
</dbReference>
<protein>
    <submittedName>
        <fullName evidence="2">Uncharacterized protein conserved in bacteria</fullName>
    </submittedName>
</protein>
<dbReference type="RefSeq" id="WP_011400563.1">
    <property type="nucleotide sequence ID" value="NC_007645.1"/>
</dbReference>
<dbReference type="eggNOG" id="COG4728">
    <property type="taxonomic scope" value="Bacteria"/>
</dbReference>
<feature type="domain" description="DUF1653" evidence="1">
    <location>
        <begin position="6"/>
        <end position="67"/>
    </location>
</feature>